<dbReference type="AlphaFoldDB" id="A0A0A8ZZE2"/>
<dbReference type="EMBL" id="GBRH01253684">
    <property type="protein sequence ID" value="JAD44211.1"/>
    <property type="molecule type" value="Transcribed_RNA"/>
</dbReference>
<organism evidence="1">
    <name type="scientific">Arundo donax</name>
    <name type="common">Giant reed</name>
    <name type="synonym">Donax arundinaceus</name>
    <dbReference type="NCBI Taxonomy" id="35708"/>
    <lineage>
        <taxon>Eukaryota</taxon>
        <taxon>Viridiplantae</taxon>
        <taxon>Streptophyta</taxon>
        <taxon>Embryophyta</taxon>
        <taxon>Tracheophyta</taxon>
        <taxon>Spermatophyta</taxon>
        <taxon>Magnoliopsida</taxon>
        <taxon>Liliopsida</taxon>
        <taxon>Poales</taxon>
        <taxon>Poaceae</taxon>
        <taxon>PACMAD clade</taxon>
        <taxon>Arundinoideae</taxon>
        <taxon>Arundineae</taxon>
        <taxon>Arundo</taxon>
    </lineage>
</organism>
<protein>
    <submittedName>
        <fullName evidence="1">Uncharacterized protein</fullName>
    </submittedName>
</protein>
<name>A0A0A8ZZE2_ARUDO</name>
<evidence type="ECO:0000313" key="1">
    <source>
        <dbReference type="EMBL" id="JAD44211.1"/>
    </source>
</evidence>
<reference evidence="1" key="2">
    <citation type="journal article" date="2015" name="Data Brief">
        <title>Shoot transcriptome of the giant reed, Arundo donax.</title>
        <authorList>
            <person name="Barrero R.A."/>
            <person name="Guerrero F.D."/>
            <person name="Moolhuijzen P."/>
            <person name="Goolsby J.A."/>
            <person name="Tidwell J."/>
            <person name="Bellgard S.E."/>
            <person name="Bellgard M.I."/>
        </authorList>
    </citation>
    <scope>NUCLEOTIDE SEQUENCE</scope>
    <source>
        <tissue evidence="1">Shoot tissue taken approximately 20 cm above the soil surface</tissue>
    </source>
</reference>
<sequence length="60" mass="7085">MGERPCDDEKTKFDVVHQQQKAENNSMFLLNLKRGSPGIFYRWCTYLALMLQRNFLATTE</sequence>
<accession>A0A0A8ZZE2</accession>
<reference evidence="1" key="1">
    <citation type="submission" date="2014-09" db="EMBL/GenBank/DDBJ databases">
        <authorList>
            <person name="Magalhaes I.L.F."/>
            <person name="Oliveira U."/>
            <person name="Santos F.R."/>
            <person name="Vidigal T.H.D.A."/>
            <person name="Brescovit A.D."/>
            <person name="Santos A.J."/>
        </authorList>
    </citation>
    <scope>NUCLEOTIDE SEQUENCE</scope>
    <source>
        <tissue evidence="1">Shoot tissue taken approximately 20 cm above the soil surface</tissue>
    </source>
</reference>
<proteinExistence type="predicted"/>